<organism evidence="3 4">
    <name type="scientific">Orbilia javanica</name>
    <dbReference type="NCBI Taxonomy" id="47235"/>
    <lineage>
        <taxon>Eukaryota</taxon>
        <taxon>Fungi</taxon>
        <taxon>Dikarya</taxon>
        <taxon>Ascomycota</taxon>
        <taxon>Pezizomycotina</taxon>
        <taxon>Orbiliomycetes</taxon>
        <taxon>Orbiliales</taxon>
        <taxon>Orbiliaceae</taxon>
        <taxon>Orbilia</taxon>
    </lineage>
</organism>
<dbReference type="Proteomes" id="UP001313282">
    <property type="component" value="Unassembled WGS sequence"/>
</dbReference>
<feature type="compositionally biased region" description="Gly residues" evidence="1">
    <location>
        <begin position="328"/>
        <end position="365"/>
    </location>
</feature>
<keyword evidence="2" id="KW-0732">Signal</keyword>
<gene>
    <name evidence="3" type="ORF">TWF718_008353</name>
</gene>
<feature type="compositionally biased region" description="Low complexity" evidence="1">
    <location>
        <begin position="366"/>
        <end position="395"/>
    </location>
</feature>
<feature type="compositionally biased region" description="Low complexity" evidence="1">
    <location>
        <begin position="214"/>
        <end position="226"/>
    </location>
</feature>
<feature type="signal peptide" evidence="2">
    <location>
        <begin position="1"/>
        <end position="20"/>
    </location>
</feature>
<dbReference type="InterPro" id="IPR035992">
    <property type="entry name" value="Ricin_B-like_lectins"/>
</dbReference>
<accession>A0AAN8N0X3</accession>
<dbReference type="Gene3D" id="2.80.10.50">
    <property type="match status" value="1"/>
</dbReference>
<comment type="caution">
    <text evidence="3">The sequence shown here is derived from an EMBL/GenBank/DDBJ whole genome shotgun (WGS) entry which is preliminary data.</text>
</comment>
<feature type="compositionally biased region" description="Low complexity" evidence="1">
    <location>
        <begin position="289"/>
        <end position="314"/>
    </location>
</feature>
<dbReference type="PROSITE" id="PS50231">
    <property type="entry name" value="RICIN_B_LECTIN"/>
    <property type="match status" value="1"/>
</dbReference>
<dbReference type="AlphaFoldDB" id="A0AAN8N0X3"/>
<feature type="chain" id="PRO_5042844630" description="Ricin B lectin domain-containing protein" evidence="2">
    <location>
        <begin position="21"/>
        <end position="411"/>
    </location>
</feature>
<sequence>MHSKSLYLLALTAGASLASAFPQHFPVLRRVVDELNEEATREAHQRDDTATRAFSSVPITTGDGKCLFVDPLSGDFRANLLPVQIKDCDGSDGQKWDIITAGKHNDREGAMLVVSALTQGCLNYDPRRQPGDQVNIFSCGGRAAGEGTVTNSQLFSFATVTSGPLSLQPLNEAGTCFTSVGVRLDKVSCDTSDELQSFTFGATEDGAGPEDPEPTTTIPDNNTIPTFAPFPTDGFRTIPAPTTDGATPAPTTTTTTPASTTTSSIPNGAGGNAPEPTVEPTPTDDGEVTPEPTETEAPTETQPPTETETPSPTTGDDEVVEPTPTDGAGNGGNGGTVGGGNNGGNRNGNGRGRGNGRNRGNGRGNRGANRGTGTRTGAGRQNGRNRGNANGRNGRQSAQDCKNKNVAPARV</sequence>
<evidence type="ECO:0000313" key="3">
    <source>
        <dbReference type="EMBL" id="KAK6342975.1"/>
    </source>
</evidence>
<evidence type="ECO:0000256" key="2">
    <source>
        <dbReference type="SAM" id="SignalP"/>
    </source>
</evidence>
<feature type="compositionally biased region" description="Low complexity" evidence="1">
    <location>
        <begin position="237"/>
        <end position="266"/>
    </location>
</feature>
<name>A0AAN8N0X3_9PEZI</name>
<evidence type="ECO:0000256" key="1">
    <source>
        <dbReference type="SAM" id="MobiDB-lite"/>
    </source>
</evidence>
<evidence type="ECO:0008006" key="5">
    <source>
        <dbReference type="Google" id="ProtNLM"/>
    </source>
</evidence>
<reference evidence="3 4" key="1">
    <citation type="submission" date="2019-10" db="EMBL/GenBank/DDBJ databases">
        <authorList>
            <person name="Palmer J.M."/>
        </authorList>
    </citation>
    <scope>NUCLEOTIDE SEQUENCE [LARGE SCALE GENOMIC DNA]</scope>
    <source>
        <strain evidence="3 4">TWF718</strain>
    </source>
</reference>
<evidence type="ECO:0000313" key="4">
    <source>
        <dbReference type="Proteomes" id="UP001313282"/>
    </source>
</evidence>
<keyword evidence="4" id="KW-1185">Reference proteome</keyword>
<feature type="region of interest" description="Disordered" evidence="1">
    <location>
        <begin position="199"/>
        <end position="411"/>
    </location>
</feature>
<dbReference type="SUPFAM" id="SSF50370">
    <property type="entry name" value="Ricin B-like lectins"/>
    <property type="match status" value="1"/>
</dbReference>
<dbReference type="EMBL" id="JAVHNR010000005">
    <property type="protein sequence ID" value="KAK6342975.1"/>
    <property type="molecule type" value="Genomic_DNA"/>
</dbReference>
<protein>
    <recommendedName>
        <fullName evidence="5">Ricin B lectin domain-containing protein</fullName>
    </recommendedName>
</protein>
<dbReference type="CDD" id="cd00161">
    <property type="entry name" value="beta-trefoil_Ricin-like"/>
    <property type="match status" value="1"/>
</dbReference>
<proteinExistence type="predicted"/>